<comment type="caution">
    <text evidence="3">The sequence shown here is derived from an EMBL/GenBank/DDBJ whole genome shotgun (WGS) entry which is preliminary data.</text>
</comment>
<name>A0AAD9GBX4_BABDI</name>
<keyword evidence="1" id="KW-1133">Transmembrane helix</keyword>
<evidence type="ECO:0000256" key="2">
    <source>
        <dbReference type="SAM" id="SignalP"/>
    </source>
</evidence>
<evidence type="ECO:0000313" key="3">
    <source>
        <dbReference type="EMBL" id="KAK1935520.1"/>
    </source>
</evidence>
<reference evidence="3" key="1">
    <citation type="journal article" date="2014" name="Nucleic Acids Res.">
        <title>The evolutionary dynamics of variant antigen genes in Babesia reveal a history of genomic innovation underlying host-parasite interaction.</title>
        <authorList>
            <person name="Jackson A.P."/>
            <person name="Otto T.D."/>
            <person name="Darby A."/>
            <person name="Ramaprasad A."/>
            <person name="Xia D."/>
            <person name="Echaide I.E."/>
            <person name="Farber M."/>
            <person name="Gahlot S."/>
            <person name="Gamble J."/>
            <person name="Gupta D."/>
            <person name="Gupta Y."/>
            <person name="Jackson L."/>
            <person name="Malandrin L."/>
            <person name="Malas T.B."/>
            <person name="Moussa E."/>
            <person name="Nair M."/>
            <person name="Reid A.J."/>
            <person name="Sanders M."/>
            <person name="Sharma J."/>
            <person name="Tracey A."/>
            <person name="Quail M.A."/>
            <person name="Weir W."/>
            <person name="Wastling J.M."/>
            <person name="Hall N."/>
            <person name="Willadsen P."/>
            <person name="Lingelbach K."/>
            <person name="Shiels B."/>
            <person name="Tait A."/>
            <person name="Berriman M."/>
            <person name="Allred D.R."/>
            <person name="Pain A."/>
        </authorList>
    </citation>
    <scope>NUCLEOTIDE SEQUENCE</scope>
    <source>
        <strain evidence="3">1802A</strain>
    </source>
</reference>
<dbReference type="Proteomes" id="UP001195914">
    <property type="component" value="Unassembled WGS sequence"/>
</dbReference>
<feature type="signal peptide" evidence="2">
    <location>
        <begin position="1"/>
        <end position="23"/>
    </location>
</feature>
<feature type="transmembrane region" description="Helical" evidence="1">
    <location>
        <begin position="74"/>
        <end position="96"/>
    </location>
</feature>
<protein>
    <submittedName>
        <fullName evidence="3">Uncharacterized protein</fullName>
    </submittedName>
</protein>
<dbReference type="EMBL" id="JAHBMH010000054">
    <property type="protein sequence ID" value="KAK1935520.1"/>
    <property type="molecule type" value="Genomic_DNA"/>
</dbReference>
<keyword evidence="4" id="KW-1185">Reference proteome</keyword>
<keyword evidence="1" id="KW-0812">Transmembrane</keyword>
<keyword evidence="2" id="KW-0732">Signal</keyword>
<organism evidence="3 4">
    <name type="scientific">Babesia divergens</name>
    <dbReference type="NCBI Taxonomy" id="32595"/>
    <lineage>
        <taxon>Eukaryota</taxon>
        <taxon>Sar</taxon>
        <taxon>Alveolata</taxon>
        <taxon>Apicomplexa</taxon>
        <taxon>Aconoidasida</taxon>
        <taxon>Piroplasmida</taxon>
        <taxon>Babesiidae</taxon>
        <taxon>Babesia</taxon>
    </lineage>
</organism>
<accession>A0AAD9GBX4</accession>
<feature type="transmembrane region" description="Helical" evidence="1">
    <location>
        <begin position="103"/>
        <end position="123"/>
    </location>
</feature>
<evidence type="ECO:0000313" key="4">
    <source>
        <dbReference type="Proteomes" id="UP001195914"/>
    </source>
</evidence>
<keyword evidence="1" id="KW-0472">Membrane</keyword>
<feature type="chain" id="PRO_5042278676" evidence="2">
    <location>
        <begin position="24"/>
        <end position="147"/>
    </location>
</feature>
<proteinExistence type="predicted"/>
<sequence>MKVSRTLITVALCLVSLGHSGRGVLGDNSVGRRLSGQEDVSAGMLGVSDQGEPVSLGFIGSVENTFKKLCKNNIVFRIGMIVLIVLCFISGIAVGCTDKDSTGWYVGGFLVFLGALCFIYLLVDIFYPKSLHPVNAAYWQKRLDSAF</sequence>
<evidence type="ECO:0000256" key="1">
    <source>
        <dbReference type="SAM" id="Phobius"/>
    </source>
</evidence>
<reference evidence="3" key="2">
    <citation type="submission" date="2021-05" db="EMBL/GenBank/DDBJ databases">
        <authorList>
            <person name="Pain A."/>
        </authorList>
    </citation>
    <scope>NUCLEOTIDE SEQUENCE</scope>
    <source>
        <strain evidence="3">1802A</strain>
    </source>
</reference>
<dbReference type="AlphaFoldDB" id="A0AAD9GBX4"/>
<gene>
    <name evidence="3" type="ORF">X943_003952</name>
</gene>